<protein>
    <recommendedName>
        <fullName evidence="3">Thioesterase superfamily protein</fullName>
    </recommendedName>
</protein>
<dbReference type="InterPro" id="IPR029069">
    <property type="entry name" value="HotDog_dom_sf"/>
</dbReference>
<keyword evidence="2" id="KW-1185">Reference proteome</keyword>
<evidence type="ECO:0000313" key="2">
    <source>
        <dbReference type="Proteomes" id="UP001501183"/>
    </source>
</evidence>
<dbReference type="SUPFAM" id="SSF54637">
    <property type="entry name" value="Thioesterase/thiol ester dehydrase-isomerase"/>
    <property type="match status" value="1"/>
</dbReference>
<comment type="caution">
    <text evidence="1">The sequence shown here is derived from an EMBL/GenBank/DDBJ whole genome shotgun (WGS) entry which is preliminary data.</text>
</comment>
<accession>A0ABP8P7Z9</accession>
<gene>
    <name evidence="1" type="ORF">GCM10023094_31790</name>
</gene>
<dbReference type="Proteomes" id="UP001501183">
    <property type="component" value="Unassembled WGS sequence"/>
</dbReference>
<dbReference type="RefSeq" id="WP_345346823.1">
    <property type="nucleotide sequence ID" value="NZ_BAABFB010000050.1"/>
</dbReference>
<reference evidence="2" key="1">
    <citation type="journal article" date="2019" name="Int. J. Syst. Evol. Microbiol.">
        <title>The Global Catalogue of Microorganisms (GCM) 10K type strain sequencing project: providing services to taxonomists for standard genome sequencing and annotation.</title>
        <authorList>
            <consortium name="The Broad Institute Genomics Platform"/>
            <consortium name="The Broad Institute Genome Sequencing Center for Infectious Disease"/>
            <person name="Wu L."/>
            <person name="Ma J."/>
        </authorList>
    </citation>
    <scope>NUCLEOTIDE SEQUENCE [LARGE SCALE GENOMIC DNA]</scope>
    <source>
        <strain evidence="2">JCM 32206</strain>
    </source>
</reference>
<dbReference type="EMBL" id="BAABFB010000050">
    <property type="protein sequence ID" value="GAA4482239.1"/>
    <property type="molecule type" value="Genomic_DNA"/>
</dbReference>
<evidence type="ECO:0000313" key="1">
    <source>
        <dbReference type="EMBL" id="GAA4482239.1"/>
    </source>
</evidence>
<evidence type="ECO:0008006" key="3">
    <source>
        <dbReference type="Google" id="ProtNLM"/>
    </source>
</evidence>
<organism evidence="1 2">
    <name type="scientific">Rhodococcus olei</name>
    <dbReference type="NCBI Taxonomy" id="2161675"/>
    <lineage>
        <taxon>Bacteria</taxon>
        <taxon>Bacillati</taxon>
        <taxon>Actinomycetota</taxon>
        <taxon>Actinomycetes</taxon>
        <taxon>Mycobacteriales</taxon>
        <taxon>Nocardiaceae</taxon>
        <taxon>Rhodococcus</taxon>
    </lineage>
</organism>
<name>A0ABP8P7Z9_9NOCA</name>
<dbReference type="Gene3D" id="3.10.129.10">
    <property type="entry name" value="Hotdog Thioesterase"/>
    <property type="match status" value="1"/>
</dbReference>
<sequence>MTLVIPARFNGPDGSGNGGYVAGVTAATLGEGPATVSLRLPPPLETALGVATADGRTVVSDGDATVVEATAAPDVEIPVVERVDLATARAASDAASGAVDDSPFPRCFVCGNAREPGDGLRLFAGPVGSGTVAGAWRVGDDLAGRAEIVWAALDCPGAWTAADRMPMVLGSITGRVTATPEPGEDCVVTARFLGSERRKVWTATTAYGADGRELGRAHATWIAL</sequence>
<proteinExistence type="predicted"/>